<dbReference type="SMART" id="SM00382">
    <property type="entry name" value="AAA"/>
    <property type="match status" value="1"/>
</dbReference>
<dbReference type="InterPro" id="IPR027417">
    <property type="entry name" value="P-loop_NTPase"/>
</dbReference>
<dbReference type="EMBL" id="QEKV01000009">
    <property type="protein sequence ID" value="PVY93789.1"/>
    <property type="molecule type" value="Genomic_DNA"/>
</dbReference>
<dbReference type="Proteomes" id="UP000245793">
    <property type="component" value="Unassembled WGS sequence"/>
</dbReference>
<dbReference type="InterPro" id="IPR003593">
    <property type="entry name" value="AAA+_ATPase"/>
</dbReference>
<protein>
    <submittedName>
        <fullName evidence="6">Putative ABC transport system ATP-binding protein</fullName>
    </submittedName>
</protein>
<dbReference type="PANTHER" id="PTHR42798:SF2">
    <property type="entry name" value="ABC TRANSPORTER ATP-BINDING PROTEIN MG467-RELATED"/>
    <property type="match status" value="1"/>
</dbReference>
<dbReference type="Pfam" id="PF00005">
    <property type="entry name" value="ABC_tran"/>
    <property type="match status" value="1"/>
</dbReference>
<dbReference type="Gene3D" id="3.40.50.300">
    <property type="entry name" value="P-loop containing nucleotide triphosphate hydrolases"/>
    <property type="match status" value="1"/>
</dbReference>
<proteinExistence type="inferred from homology"/>
<keyword evidence="7" id="KW-1185">Reference proteome</keyword>
<comment type="similarity">
    <text evidence="1">Belongs to the ABC transporter superfamily.</text>
</comment>
<feature type="domain" description="ABC transporter" evidence="5">
    <location>
        <begin position="2"/>
        <end position="231"/>
    </location>
</feature>
<dbReference type="InterPro" id="IPR017871">
    <property type="entry name" value="ABC_transporter-like_CS"/>
</dbReference>
<accession>A0A2U1E265</accession>
<evidence type="ECO:0000256" key="2">
    <source>
        <dbReference type="ARBA" id="ARBA00022448"/>
    </source>
</evidence>
<dbReference type="AlphaFoldDB" id="A0A2U1E265"/>
<dbReference type="PROSITE" id="PS00211">
    <property type="entry name" value="ABC_TRANSPORTER_1"/>
    <property type="match status" value="1"/>
</dbReference>
<dbReference type="InterPro" id="IPR017911">
    <property type="entry name" value="MacB-like_ATP-bd"/>
</dbReference>
<keyword evidence="3" id="KW-0547">Nucleotide-binding</keyword>
<reference evidence="6 7" key="1">
    <citation type="submission" date="2018-04" db="EMBL/GenBank/DDBJ databases">
        <title>Genomic Encyclopedia of Type Strains, Phase IV (KMG-IV): sequencing the most valuable type-strain genomes for metagenomic binning, comparative biology and taxonomic classification.</title>
        <authorList>
            <person name="Goeker M."/>
        </authorList>
    </citation>
    <scope>NUCLEOTIDE SEQUENCE [LARGE SCALE GENOMIC DNA]</scope>
    <source>
        <strain evidence="6 7">DSM 20705</strain>
    </source>
</reference>
<evidence type="ECO:0000256" key="4">
    <source>
        <dbReference type="ARBA" id="ARBA00022840"/>
    </source>
</evidence>
<comment type="caution">
    <text evidence="6">The sequence shown here is derived from an EMBL/GenBank/DDBJ whole genome shotgun (WGS) entry which is preliminary data.</text>
</comment>
<dbReference type="SUPFAM" id="SSF52540">
    <property type="entry name" value="P-loop containing nucleoside triphosphate hydrolases"/>
    <property type="match status" value="1"/>
</dbReference>
<name>A0A2U1E265_9FIRM</name>
<organism evidence="6 7">
    <name type="scientific">Ezakiella coagulans</name>
    <dbReference type="NCBI Taxonomy" id="46507"/>
    <lineage>
        <taxon>Bacteria</taxon>
        <taxon>Bacillati</taxon>
        <taxon>Bacillota</taxon>
        <taxon>Tissierellia</taxon>
        <taxon>Ezakiella</taxon>
    </lineage>
</organism>
<dbReference type="PROSITE" id="PS50893">
    <property type="entry name" value="ABC_TRANSPORTER_2"/>
    <property type="match status" value="1"/>
</dbReference>
<dbReference type="CDD" id="cd03255">
    <property type="entry name" value="ABC_MJ0796_LolCDE_FtsE"/>
    <property type="match status" value="1"/>
</dbReference>
<dbReference type="GO" id="GO:0005524">
    <property type="term" value="F:ATP binding"/>
    <property type="evidence" value="ECO:0007669"/>
    <property type="project" value="UniProtKB-KW"/>
</dbReference>
<gene>
    <name evidence="6" type="ORF">C7381_10954</name>
</gene>
<evidence type="ECO:0000256" key="3">
    <source>
        <dbReference type="ARBA" id="ARBA00022741"/>
    </source>
</evidence>
<dbReference type="RefSeq" id="WP_116480447.1">
    <property type="nucleotide sequence ID" value="NZ_QEKV01000009.1"/>
</dbReference>
<evidence type="ECO:0000256" key="1">
    <source>
        <dbReference type="ARBA" id="ARBA00005417"/>
    </source>
</evidence>
<evidence type="ECO:0000259" key="5">
    <source>
        <dbReference type="PROSITE" id="PS50893"/>
    </source>
</evidence>
<sequence length="231" mass="25582">MIKISNLHKFYGAKENRAEVLKGINLEIEDGKIICVLGPSGSGKSTLLNILGGIETIDEGDVSVFGEDIKNMSKKALENYRRENLGFVFQFYNLISDLNVLENVEVGKYLSKKPLNTDTLLDELGLSEHKYKYPNEISGGQAQRASIARAMIKSPKLLICDEPTGALDYESAKDVLCLIENLNHKYHSTVIIASHNTQIAKMSDVVLSLHNGSIKSVVENKDKISAKEVTW</sequence>
<keyword evidence="2" id="KW-0813">Transport</keyword>
<evidence type="ECO:0000313" key="7">
    <source>
        <dbReference type="Proteomes" id="UP000245793"/>
    </source>
</evidence>
<keyword evidence="4 6" id="KW-0067">ATP-binding</keyword>
<dbReference type="InterPro" id="IPR003439">
    <property type="entry name" value="ABC_transporter-like_ATP-bd"/>
</dbReference>
<dbReference type="GO" id="GO:0016887">
    <property type="term" value="F:ATP hydrolysis activity"/>
    <property type="evidence" value="ECO:0007669"/>
    <property type="project" value="InterPro"/>
</dbReference>
<dbReference type="PANTHER" id="PTHR42798">
    <property type="entry name" value="LIPOPROTEIN-RELEASING SYSTEM ATP-BINDING PROTEIN LOLD"/>
    <property type="match status" value="1"/>
</dbReference>
<evidence type="ECO:0000313" key="6">
    <source>
        <dbReference type="EMBL" id="PVY93789.1"/>
    </source>
</evidence>